<evidence type="ECO:0000313" key="3">
    <source>
        <dbReference type="Proteomes" id="UP001341840"/>
    </source>
</evidence>
<reference evidence="2 3" key="1">
    <citation type="journal article" date="2023" name="Plants (Basel)">
        <title>Bridging the Gap: Combining Genomics and Transcriptomics Approaches to Understand Stylosanthes scabra, an Orphan Legume from the Brazilian Caatinga.</title>
        <authorList>
            <person name="Ferreira-Neto J.R.C."/>
            <person name="da Silva M.D."/>
            <person name="Binneck E."/>
            <person name="de Melo N.F."/>
            <person name="da Silva R.H."/>
            <person name="de Melo A.L.T.M."/>
            <person name="Pandolfi V."/>
            <person name="Bustamante F.O."/>
            <person name="Brasileiro-Vidal A.C."/>
            <person name="Benko-Iseppon A.M."/>
        </authorList>
    </citation>
    <scope>NUCLEOTIDE SEQUENCE [LARGE SCALE GENOMIC DNA]</scope>
    <source>
        <tissue evidence="2">Leaves</tissue>
    </source>
</reference>
<gene>
    <name evidence="2" type="ORF">PIB30_077138</name>
</gene>
<evidence type="ECO:0000256" key="1">
    <source>
        <dbReference type="SAM" id="MobiDB-lite"/>
    </source>
</evidence>
<protein>
    <submittedName>
        <fullName evidence="2">Uncharacterized protein</fullName>
    </submittedName>
</protein>
<comment type="caution">
    <text evidence="2">The sequence shown here is derived from an EMBL/GenBank/DDBJ whole genome shotgun (WGS) entry which is preliminary data.</text>
</comment>
<dbReference type="Proteomes" id="UP001341840">
    <property type="component" value="Unassembled WGS sequence"/>
</dbReference>
<dbReference type="EMBL" id="JASCZI010152064">
    <property type="protein sequence ID" value="MED6175304.1"/>
    <property type="molecule type" value="Genomic_DNA"/>
</dbReference>
<organism evidence="2 3">
    <name type="scientific">Stylosanthes scabra</name>
    <dbReference type="NCBI Taxonomy" id="79078"/>
    <lineage>
        <taxon>Eukaryota</taxon>
        <taxon>Viridiplantae</taxon>
        <taxon>Streptophyta</taxon>
        <taxon>Embryophyta</taxon>
        <taxon>Tracheophyta</taxon>
        <taxon>Spermatophyta</taxon>
        <taxon>Magnoliopsida</taxon>
        <taxon>eudicotyledons</taxon>
        <taxon>Gunneridae</taxon>
        <taxon>Pentapetalae</taxon>
        <taxon>rosids</taxon>
        <taxon>fabids</taxon>
        <taxon>Fabales</taxon>
        <taxon>Fabaceae</taxon>
        <taxon>Papilionoideae</taxon>
        <taxon>50 kb inversion clade</taxon>
        <taxon>dalbergioids sensu lato</taxon>
        <taxon>Dalbergieae</taxon>
        <taxon>Pterocarpus clade</taxon>
        <taxon>Stylosanthes</taxon>
    </lineage>
</organism>
<proteinExistence type="predicted"/>
<feature type="compositionally biased region" description="Acidic residues" evidence="1">
    <location>
        <begin position="65"/>
        <end position="86"/>
    </location>
</feature>
<keyword evidence="3" id="KW-1185">Reference proteome</keyword>
<name>A0ABU6VQK1_9FABA</name>
<accession>A0ABU6VQK1</accession>
<feature type="region of interest" description="Disordered" evidence="1">
    <location>
        <begin position="64"/>
        <end position="88"/>
    </location>
</feature>
<evidence type="ECO:0000313" key="2">
    <source>
        <dbReference type="EMBL" id="MED6175304.1"/>
    </source>
</evidence>
<sequence>MSEDSHVWMTFEVHKRVMEDKVMEFYAEVRHTGCSSSFRPFVRPTITAPSMLLALEDVAKRDYNSGDDLDYEDESSYASMEEDDEVSNTPMVGGPRLILPAPLPIPDLANVPSYFQQLDIDERHVEDPTLESVAVEYNKDGGAEFMVGHRMRNRDIVLMAVKNYSIRRNAEYRVIESDRLNYMQASHSRVSMDDSSGSLTKSGILGGLKDRCAAHLFSPRHARRSFSARQHSDQIWTDSLQEMSLLPADLGGYYRRN</sequence>